<feature type="domain" description="HD-GYP" evidence="1">
    <location>
        <begin position="105"/>
        <end position="301"/>
    </location>
</feature>
<dbReference type="STRING" id="1888891.DSOL_1698"/>
<gene>
    <name evidence="2" type="ORF">DSOL_1698</name>
</gene>
<dbReference type="PROSITE" id="PS51832">
    <property type="entry name" value="HD_GYP"/>
    <property type="match status" value="1"/>
</dbReference>
<dbReference type="AlphaFoldDB" id="A0A1Q8QYE4"/>
<evidence type="ECO:0000313" key="3">
    <source>
        <dbReference type="Proteomes" id="UP000186102"/>
    </source>
</evidence>
<evidence type="ECO:0000259" key="1">
    <source>
        <dbReference type="PROSITE" id="PS51832"/>
    </source>
</evidence>
<dbReference type="InterPro" id="IPR037522">
    <property type="entry name" value="HD_GYP_dom"/>
</dbReference>
<organism evidence="2 3">
    <name type="scientific">Desulfosporosinus metallidurans</name>
    <dbReference type="NCBI Taxonomy" id="1888891"/>
    <lineage>
        <taxon>Bacteria</taxon>
        <taxon>Bacillati</taxon>
        <taxon>Bacillota</taxon>
        <taxon>Clostridia</taxon>
        <taxon>Eubacteriales</taxon>
        <taxon>Desulfitobacteriaceae</taxon>
        <taxon>Desulfosporosinus</taxon>
    </lineage>
</organism>
<reference evidence="2 3" key="1">
    <citation type="submission" date="2016-09" db="EMBL/GenBank/DDBJ databases">
        <title>Complete genome of Desulfosporosinus sp. OL.</title>
        <authorList>
            <person name="Mardanov A."/>
            <person name="Beletsky A."/>
            <person name="Panova A."/>
            <person name="Karnachuk O."/>
            <person name="Ravin N."/>
        </authorList>
    </citation>
    <scope>NUCLEOTIDE SEQUENCE [LARGE SCALE GENOMIC DNA]</scope>
    <source>
        <strain evidence="2 3">OL</strain>
    </source>
</reference>
<dbReference type="OrthoDB" id="9798833at2"/>
<accession>A0A1Q8QYE4</accession>
<dbReference type="Proteomes" id="UP000186102">
    <property type="component" value="Unassembled WGS sequence"/>
</dbReference>
<dbReference type="InterPro" id="IPR003607">
    <property type="entry name" value="HD/PDEase_dom"/>
</dbReference>
<dbReference type="PANTHER" id="PTHR43155:SF2">
    <property type="entry name" value="CYCLIC DI-GMP PHOSPHODIESTERASE PA4108"/>
    <property type="match status" value="1"/>
</dbReference>
<dbReference type="RefSeq" id="WP_075364379.1">
    <property type="nucleotide sequence ID" value="NZ_MLBF01000009.1"/>
</dbReference>
<comment type="caution">
    <text evidence="2">The sequence shown here is derived from an EMBL/GenBank/DDBJ whole genome shotgun (WGS) entry which is preliminary data.</text>
</comment>
<dbReference type="NCBIfam" id="TIGR00277">
    <property type="entry name" value="HDIG"/>
    <property type="match status" value="1"/>
</dbReference>
<proteinExistence type="predicted"/>
<keyword evidence="3" id="KW-1185">Reference proteome</keyword>
<dbReference type="EMBL" id="MLBF01000009">
    <property type="protein sequence ID" value="OLN32378.1"/>
    <property type="molecule type" value="Genomic_DNA"/>
</dbReference>
<dbReference type="Gene3D" id="1.10.3210.10">
    <property type="entry name" value="Hypothetical protein af1432"/>
    <property type="match status" value="1"/>
</dbReference>
<dbReference type="SMART" id="SM00471">
    <property type="entry name" value="HDc"/>
    <property type="match status" value="1"/>
</dbReference>
<dbReference type="Pfam" id="PF13487">
    <property type="entry name" value="HD_5"/>
    <property type="match status" value="1"/>
</dbReference>
<name>A0A1Q8QYE4_9FIRM</name>
<dbReference type="GO" id="GO:0016787">
    <property type="term" value="F:hydrolase activity"/>
    <property type="evidence" value="ECO:0007669"/>
    <property type="project" value="UniProtKB-KW"/>
</dbReference>
<keyword evidence="2" id="KW-0378">Hydrolase</keyword>
<protein>
    <submittedName>
        <fullName evidence="2">HD-GYP hydrolase domain containing protein</fullName>
    </submittedName>
</protein>
<dbReference type="InterPro" id="IPR006675">
    <property type="entry name" value="HDIG_dom"/>
</dbReference>
<evidence type="ECO:0000313" key="2">
    <source>
        <dbReference type="EMBL" id="OLN32378.1"/>
    </source>
</evidence>
<dbReference type="CDD" id="cd00077">
    <property type="entry name" value="HDc"/>
    <property type="match status" value="1"/>
</dbReference>
<dbReference type="PANTHER" id="PTHR43155">
    <property type="entry name" value="CYCLIC DI-GMP PHOSPHODIESTERASE PA4108-RELATED"/>
    <property type="match status" value="1"/>
</dbReference>
<sequence length="354" mass="39477">MRQVSVNSLKVGDMMGRTIYSGQGRVLLERGVLLTLPYIARLRELGISIIYIDDEETRDIIIEDVVSEEHRREAIMSFEQSSEAVRLGKDFSGFEVKKAINNVVEDILYQKEIFLSLVDMRSFDNQMFSHAVSVCVLATVLGKALGLNRENLEALAIGALLHDIGTVKQPKQLIHKRVPLTSQETSLYQTHTVNGFEILKAKRELSLLSAHVALQHHERMNGSGYPRQLIGERIHHLAQIVGIADFYDNLVNGAPGHQKMLPHEACEIVMGSAGTLFPQDLVVMFLKHVAAYPTGCTVKLNTGEIGIVVDQNKSLPMRPIIRVLAGDDTLTAFVKAREYNLVENHTTFIESILV</sequence>
<dbReference type="SUPFAM" id="SSF109604">
    <property type="entry name" value="HD-domain/PDEase-like"/>
    <property type="match status" value="1"/>
</dbReference>